<keyword evidence="9" id="KW-0325">Glycoprotein</keyword>
<dbReference type="Proteomes" id="UP000828390">
    <property type="component" value="Unassembled WGS sequence"/>
</dbReference>
<evidence type="ECO:0000256" key="12">
    <source>
        <dbReference type="ARBA" id="ARBA00023303"/>
    </source>
</evidence>
<keyword evidence="2" id="KW-0813">Transport</keyword>
<dbReference type="GO" id="GO:0045211">
    <property type="term" value="C:postsynaptic membrane"/>
    <property type="evidence" value="ECO:0007669"/>
    <property type="project" value="UniProtKB-SubCell"/>
</dbReference>
<dbReference type="GO" id="GO:0015276">
    <property type="term" value="F:ligand-gated monoatomic ion channel activity"/>
    <property type="evidence" value="ECO:0007669"/>
    <property type="project" value="InterPro"/>
</dbReference>
<dbReference type="InterPro" id="IPR028082">
    <property type="entry name" value="Peripla_BP_I"/>
</dbReference>
<accession>A0A9D4N7N4</accession>
<evidence type="ECO:0000256" key="6">
    <source>
        <dbReference type="ARBA" id="ARBA00023065"/>
    </source>
</evidence>
<sequence length="830" mass="93863">MDCRCVIIFTLLRFSQQKSETVIRAVVLGERGDVNVTQYQVIADALTTENEQYCRIKFTSLEYDSSNGSSMYSSLKNARQTFEDTHIAVAIGPQIDVFTSTEYVILHQIHFVTSLGLINEESARALPILPDQKSLSKAIASIVSYLEWNKVAFLSQEDFSPVIALGGKKVFVSPIRLPTDIRSAKNPQLTQTLTTLRESQMDKFILHSMKRDVVKYVLLAAQDLHLLHHSIRWLITYLDFEDVSKEIIGMAKVYGLQLFDNSSFPHKVRGLFGHELSRLQLGLMVDVVGILRHYLTSHAQDCRTEPSANSSMSALEFIAALGKTTNAYSGSLDNYIWPKLGMDQSTNVRNDYSIDLLRYTGENDLLRLAEVSFQTKKDIRISTFAAKEEPKVTEPFKDKYFTVIAKLDEPFVMVKGTDKHGAKIYDGFCVDVLNELSKELNNFKYEIIEADEDRLKQLSSSARGIKAGKSLTIWDDITNQLIIGNASMAIGAFAVTADRESQISFSYTIISSSVSLLLTRPPDSTNYFQFLGPFSWQLWLLIVGFVLTVGLGLFVMAKFDSTLNGSENQKFELKESMWYTLTVLLQGSSEYAPQTTSMRTIVAFFWFCTLVINAAYTANLAAFLTLQQIDDRIKSVDHLARQTKVKYGVLNNSDLMQFFENSRDDPYERMWAFMKLNEDVSILSERKVGVSFVLEKDNYAYIDDGVINDYSAQKNCKLESIQQNFGVKHFGMGFPKGAPYLGDINLALLKLKEHRILDSLREKWWSAESNCSTEATKTKVNTASELNISNMFGVFIVLIGFTVLAVLYELCVVVWTFIRKQQSKKMVIII</sequence>
<dbReference type="EMBL" id="JAIWYP010000001">
    <property type="protein sequence ID" value="KAH3888222.1"/>
    <property type="molecule type" value="Genomic_DNA"/>
</dbReference>
<feature type="domain" description="Ionotropic glutamate receptor L-glutamate and glycine-binding" evidence="16">
    <location>
        <begin position="410"/>
        <end position="460"/>
    </location>
</feature>
<evidence type="ECO:0000313" key="18">
    <source>
        <dbReference type="Proteomes" id="UP000828390"/>
    </source>
</evidence>
<dbReference type="Pfam" id="PF01094">
    <property type="entry name" value="ANF_receptor"/>
    <property type="match status" value="1"/>
</dbReference>
<evidence type="ECO:0000256" key="2">
    <source>
        <dbReference type="ARBA" id="ARBA00022448"/>
    </source>
</evidence>
<evidence type="ECO:0000256" key="1">
    <source>
        <dbReference type="ARBA" id="ARBA00004141"/>
    </source>
</evidence>
<keyword evidence="6" id="KW-0406">Ion transport</keyword>
<feature type="domain" description="Ionotropic glutamate receptor C-terminal" evidence="15">
    <location>
        <begin position="399"/>
        <end position="767"/>
    </location>
</feature>
<evidence type="ECO:0000256" key="14">
    <source>
        <dbReference type="SAM" id="Phobius"/>
    </source>
</evidence>
<keyword evidence="4 14" id="KW-1133">Transmembrane helix</keyword>
<evidence type="ECO:0000256" key="13">
    <source>
        <dbReference type="ARBA" id="ARBA00034100"/>
    </source>
</evidence>
<dbReference type="PANTHER" id="PTHR18966">
    <property type="entry name" value="IONOTROPIC GLUTAMATE RECEPTOR"/>
    <property type="match status" value="1"/>
</dbReference>
<keyword evidence="10" id="KW-0628">Postsynaptic cell membrane</keyword>
<keyword evidence="12" id="KW-0407">Ion channel</keyword>
<evidence type="ECO:0000256" key="5">
    <source>
        <dbReference type="ARBA" id="ARBA00023018"/>
    </source>
</evidence>
<dbReference type="Pfam" id="PF10613">
    <property type="entry name" value="Lig_chan-Glu_bd"/>
    <property type="match status" value="1"/>
</dbReference>
<keyword evidence="7 14" id="KW-0472">Membrane</keyword>
<dbReference type="InterPro" id="IPR001320">
    <property type="entry name" value="Iontro_rcpt_C"/>
</dbReference>
<dbReference type="SMART" id="SM00079">
    <property type="entry name" value="PBPe"/>
    <property type="match status" value="1"/>
</dbReference>
<evidence type="ECO:0000256" key="4">
    <source>
        <dbReference type="ARBA" id="ARBA00022989"/>
    </source>
</evidence>
<evidence type="ECO:0000256" key="8">
    <source>
        <dbReference type="ARBA" id="ARBA00023170"/>
    </source>
</evidence>
<evidence type="ECO:0000313" key="17">
    <source>
        <dbReference type="EMBL" id="KAH3888222.1"/>
    </source>
</evidence>
<evidence type="ECO:0000256" key="11">
    <source>
        <dbReference type="ARBA" id="ARBA00023286"/>
    </source>
</evidence>
<evidence type="ECO:0000256" key="3">
    <source>
        <dbReference type="ARBA" id="ARBA00022692"/>
    </source>
</evidence>
<dbReference type="SUPFAM" id="SSF53822">
    <property type="entry name" value="Periplasmic binding protein-like I"/>
    <property type="match status" value="1"/>
</dbReference>
<name>A0A9D4N7N4_DREPO</name>
<reference evidence="17" key="1">
    <citation type="journal article" date="2019" name="bioRxiv">
        <title>The Genome of the Zebra Mussel, Dreissena polymorpha: A Resource for Invasive Species Research.</title>
        <authorList>
            <person name="McCartney M.A."/>
            <person name="Auch B."/>
            <person name="Kono T."/>
            <person name="Mallez S."/>
            <person name="Zhang Y."/>
            <person name="Obille A."/>
            <person name="Becker A."/>
            <person name="Abrahante J.E."/>
            <person name="Garbe J."/>
            <person name="Badalamenti J.P."/>
            <person name="Herman A."/>
            <person name="Mangelson H."/>
            <person name="Liachko I."/>
            <person name="Sullivan S."/>
            <person name="Sone E.D."/>
            <person name="Koren S."/>
            <person name="Silverstein K.A.T."/>
            <person name="Beckman K.B."/>
            <person name="Gohl D.M."/>
        </authorList>
    </citation>
    <scope>NUCLEOTIDE SEQUENCE</scope>
    <source>
        <strain evidence="17">Duluth1</strain>
        <tissue evidence="17">Whole animal</tissue>
    </source>
</reference>
<keyword evidence="18" id="KW-1185">Reference proteome</keyword>
<evidence type="ECO:0000256" key="10">
    <source>
        <dbReference type="ARBA" id="ARBA00023257"/>
    </source>
</evidence>
<comment type="caution">
    <text evidence="17">The sequence shown here is derived from an EMBL/GenBank/DDBJ whole genome shotgun (WGS) entry which is preliminary data.</text>
</comment>
<evidence type="ECO:0000256" key="7">
    <source>
        <dbReference type="ARBA" id="ARBA00023136"/>
    </source>
</evidence>
<dbReference type="FunFam" id="1.10.287.70:FF:000143">
    <property type="entry name" value="Probable glutamate receptor"/>
    <property type="match status" value="1"/>
</dbReference>
<dbReference type="InterPro" id="IPR001828">
    <property type="entry name" value="ANF_lig-bd_rcpt"/>
</dbReference>
<feature type="transmembrane region" description="Helical" evidence="14">
    <location>
        <begin position="536"/>
        <end position="557"/>
    </location>
</feature>
<evidence type="ECO:0000256" key="9">
    <source>
        <dbReference type="ARBA" id="ARBA00023180"/>
    </source>
</evidence>
<feature type="transmembrane region" description="Helical" evidence="14">
    <location>
        <begin position="601"/>
        <end position="626"/>
    </location>
</feature>
<keyword evidence="11" id="KW-1071">Ligand-gated ion channel</keyword>
<reference evidence="17" key="2">
    <citation type="submission" date="2020-11" db="EMBL/GenBank/DDBJ databases">
        <authorList>
            <person name="McCartney M.A."/>
            <person name="Auch B."/>
            <person name="Kono T."/>
            <person name="Mallez S."/>
            <person name="Becker A."/>
            <person name="Gohl D.M."/>
            <person name="Silverstein K.A.T."/>
            <person name="Koren S."/>
            <person name="Bechman K.B."/>
            <person name="Herman A."/>
            <person name="Abrahante J.E."/>
            <person name="Garbe J."/>
        </authorList>
    </citation>
    <scope>NUCLEOTIDE SEQUENCE</scope>
    <source>
        <strain evidence="17">Duluth1</strain>
        <tissue evidence="17">Whole animal</tissue>
    </source>
</reference>
<dbReference type="InterPro" id="IPR015683">
    <property type="entry name" value="Ionotropic_Glu_rcpt"/>
</dbReference>
<dbReference type="Gene3D" id="1.10.287.70">
    <property type="match status" value="1"/>
</dbReference>
<dbReference type="Gene3D" id="3.40.190.10">
    <property type="entry name" value="Periplasmic binding protein-like II"/>
    <property type="match status" value="2"/>
</dbReference>
<proteinExistence type="predicted"/>
<feature type="transmembrane region" description="Helical" evidence="14">
    <location>
        <begin position="791"/>
        <end position="818"/>
    </location>
</feature>
<organism evidence="17 18">
    <name type="scientific">Dreissena polymorpha</name>
    <name type="common">Zebra mussel</name>
    <name type="synonym">Mytilus polymorpha</name>
    <dbReference type="NCBI Taxonomy" id="45954"/>
    <lineage>
        <taxon>Eukaryota</taxon>
        <taxon>Metazoa</taxon>
        <taxon>Spiralia</taxon>
        <taxon>Lophotrochozoa</taxon>
        <taxon>Mollusca</taxon>
        <taxon>Bivalvia</taxon>
        <taxon>Autobranchia</taxon>
        <taxon>Heteroconchia</taxon>
        <taxon>Euheterodonta</taxon>
        <taxon>Imparidentia</taxon>
        <taxon>Neoheterodontei</taxon>
        <taxon>Myida</taxon>
        <taxon>Dreissenoidea</taxon>
        <taxon>Dreissenidae</taxon>
        <taxon>Dreissena</taxon>
    </lineage>
</organism>
<evidence type="ECO:0000259" key="16">
    <source>
        <dbReference type="SMART" id="SM00918"/>
    </source>
</evidence>
<gene>
    <name evidence="17" type="ORF">DPMN_012253</name>
</gene>
<dbReference type="SMART" id="SM00918">
    <property type="entry name" value="Lig_chan-Glu_bd"/>
    <property type="match status" value="1"/>
</dbReference>
<evidence type="ECO:0000259" key="15">
    <source>
        <dbReference type="SMART" id="SM00079"/>
    </source>
</evidence>
<keyword evidence="3 14" id="KW-0812">Transmembrane</keyword>
<dbReference type="SUPFAM" id="SSF53850">
    <property type="entry name" value="Periplasmic binding protein-like II"/>
    <property type="match status" value="1"/>
</dbReference>
<dbReference type="AlphaFoldDB" id="A0A9D4N7N4"/>
<dbReference type="InterPro" id="IPR019594">
    <property type="entry name" value="Glu/Gly-bd"/>
</dbReference>
<dbReference type="Gene3D" id="3.40.50.2300">
    <property type="match status" value="1"/>
</dbReference>
<dbReference type="Pfam" id="PF00060">
    <property type="entry name" value="Lig_chan"/>
    <property type="match status" value="1"/>
</dbReference>
<comment type="subcellular location">
    <subcellularLocation>
        <location evidence="1">Membrane</location>
        <topology evidence="1">Multi-pass membrane protein</topology>
    </subcellularLocation>
    <subcellularLocation>
        <location evidence="13">Postsynaptic cell membrane</location>
    </subcellularLocation>
</comment>
<keyword evidence="5" id="KW-0770">Synapse</keyword>
<keyword evidence="8" id="KW-0675">Receptor</keyword>
<protein>
    <submittedName>
        <fullName evidence="17">Uncharacterized protein</fullName>
    </submittedName>
</protein>